<dbReference type="RefSeq" id="XP_002540916.1">
    <property type="nucleotide sequence ID" value="XM_002540870.1"/>
</dbReference>
<dbReference type="OMA" id="LFGQAKF"/>
<keyword evidence="3" id="KW-1185">Reference proteome</keyword>
<reference evidence="3" key="1">
    <citation type="journal article" date="2009" name="Genome Res.">
        <title>Comparative genomic analyses of the human fungal pathogens Coccidioides and their relatives.</title>
        <authorList>
            <person name="Sharpton T.J."/>
            <person name="Stajich J.E."/>
            <person name="Rounsley S.D."/>
            <person name="Gardner M.J."/>
            <person name="Wortman J.R."/>
            <person name="Jordar V.S."/>
            <person name="Maiti R."/>
            <person name="Kodira C.D."/>
            <person name="Neafsey D.E."/>
            <person name="Zeng Q."/>
            <person name="Hung C.-Y."/>
            <person name="McMahan C."/>
            <person name="Muszewska A."/>
            <person name="Grynberg M."/>
            <person name="Mandel M.A."/>
            <person name="Kellner E.M."/>
            <person name="Barker B.M."/>
            <person name="Galgiani J.N."/>
            <person name="Orbach M.J."/>
            <person name="Kirkland T.N."/>
            <person name="Cole G.T."/>
            <person name="Henn M.R."/>
            <person name="Birren B.W."/>
            <person name="Taylor J.W."/>
        </authorList>
    </citation>
    <scope>NUCLEOTIDE SEQUENCE [LARGE SCALE GENOMIC DNA]</scope>
    <source>
        <strain evidence="3">UAMH 1704</strain>
    </source>
</reference>
<dbReference type="PANTHER" id="PTHR48174">
    <property type="entry name" value="DUF946 FAMILY PROTEIN"/>
    <property type="match status" value="1"/>
</dbReference>
<organism evidence="2 3">
    <name type="scientific">Uncinocarpus reesii (strain UAMH 1704)</name>
    <dbReference type="NCBI Taxonomy" id="336963"/>
    <lineage>
        <taxon>Eukaryota</taxon>
        <taxon>Fungi</taxon>
        <taxon>Dikarya</taxon>
        <taxon>Ascomycota</taxon>
        <taxon>Pezizomycotina</taxon>
        <taxon>Eurotiomycetes</taxon>
        <taxon>Eurotiomycetidae</taxon>
        <taxon>Onygenales</taxon>
        <taxon>Onygenaceae</taxon>
        <taxon>Uncinocarpus</taxon>
    </lineage>
</organism>
<feature type="chain" id="PRO_5002939217" description="Vacuolar protein sorting-associated protein 62" evidence="1">
    <location>
        <begin position="30"/>
        <end position="348"/>
    </location>
</feature>
<evidence type="ECO:0008006" key="4">
    <source>
        <dbReference type="Google" id="ProtNLM"/>
    </source>
</evidence>
<accession>C4JE05</accession>
<proteinExistence type="predicted"/>
<dbReference type="KEGG" id="ure:UREG_00429"/>
<dbReference type="GeneID" id="8444512"/>
<dbReference type="Pfam" id="PF06101">
    <property type="entry name" value="Vps62"/>
    <property type="match status" value="1"/>
</dbReference>
<dbReference type="Proteomes" id="UP000002058">
    <property type="component" value="Unassembled WGS sequence"/>
</dbReference>
<dbReference type="PANTHER" id="PTHR48174:SF5">
    <property type="entry name" value="VACUOLAR PROTEIN SORTING-ASSOCIATED PROTEIN 62"/>
    <property type="match status" value="1"/>
</dbReference>
<feature type="signal peptide" evidence="1">
    <location>
        <begin position="1"/>
        <end position="29"/>
    </location>
</feature>
<dbReference type="OrthoDB" id="188042at2759"/>
<evidence type="ECO:0000256" key="1">
    <source>
        <dbReference type="SAM" id="SignalP"/>
    </source>
</evidence>
<dbReference type="InParanoid" id="C4JE05"/>
<dbReference type="EMBL" id="CH476615">
    <property type="protein sequence ID" value="EEP75583.1"/>
    <property type="molecule type" value="Genomic_DNA"/>
</dbReference>
<dbReference type="VEuPathDB" id="FungiDB:UREG_00429"/>
<evidence type="ECO:0000313" key="2">
    <source>
        <dbReference type="EMBL" id="EEP75583.1"/>
    </source>
</evidence>
<dbReference type="HOGENOM" id="CLU_024079_0_1_1"/>
<name>C4JE05_UNCRE</name>
<sequence length="348" mass="38652">MWAARQWHRAIAGFALFSLGGSTIRGTHAAVPDYVVKYADAGLNALAPLVWTHSQDPYQPADIAAQVAHSIPQVKYKPVAGAPSPLTLNNLDQLNALGGKDIFLTSSEGIRALPDWFKGVRPNSDGKTEGAISSTIVVTEREDGVVDAFYFYFNASNPEKWHREHNMIRFKNGQPQAIWYSQHAGGRAFAWDAVNKRGLRPVAFSANGSHALYTTEGTHDHTIPGVSLPIGLLTDKCNEGFLWDPTLSTYSFRYDRASQEFSAYDADTPVNWLNFDGQWGDEQLPDDAEGQVILFGQRKYASGPNGPKFKELDRKNVCPSKIGPCFIRRSLNLQEEEEQELKRVVELL</sequence>
<evidence type="ECO:0000313" key="3">
    <source>
        <dbReference type="Proteomes" id="UP000002058"/>
    </source>
</evidence>
<keyword evidence="1" id="KW-0732">Signal</keyword>
<protein>
    <recommendedName>
        <fullName evidence="4">Vacuolar protein sorting-associated protein 62</fullName>
    </recommendedName>
</protein>
<dbReference type="eggNOG" id="ENOG502R5A8">
    <property type="taxonomic scope" value="Eukaryota"/>
</dbReference>
<gene>
    <name evidence="2" type="ORF">UREG_00429</name>
</gene>
<dbReference type="InterPro" id="IPR009291">
    <property type="entry name" value="Vps62"/>
</dbReference>
<dbReference type="AlphaFoldDB" id="C4JE05"/>